<dbReference type="InterPro" id="IPR006179">
    <property type="entry name" value="5_nucleotidase/apyrase"/>
</dbReference>
<dbReference type="InterPro" id="IPR036907">
    <property type="entry name" value="5'-Nucleotdase_C_sf"/>
</dbReference>
<evidence type="ECO:0000256" key="3">
    <source>
        <dbReference type="RuleBase" id="RU362119"/>
    </source>
</evidence>
<dbReference type="EMBL" id="JBHUEN010000046">
    <property type="protein sequence ID" value="MFD1883310.1"/>
    <property type="molecule type" value="Genomic_DNA"/>
</dbReference>
<dbReference type="Gene3D" id="3.90.780.10">
    <property type="entry name" value="5'-Nucleotidase, C-terminal domain"/>
    <property type="match status" value="1"/>
</dbReference>
<dbReference type="SUPFAM" id="SSF55816">
    <property type="entry name" value="5'-nucleotidase (syn. UDP-sugar hydrolase), C-terminal domain"/>
    <property type="match status" value="1"/>
</dbReference>
<dbReference type="PANTHER" id="PTHR11575:SF24">
    <property type="entry name" value="5'-NUCLEOTIDASE"/>
    <property type="match status" value="1"/>
</dbReference>
<dbReference type="PRINTS" id="PR01607">
    <property type="entry name" value="APYRASEFAMLY"/>
</dbReference>
<evidence type="ECO:0000313" key="6">
    <source>
        <dbReference type="EMBL" id="MFD1883310.1"/>
    </source>
</evidence>
<sequence>MTRLLMTSAAALTLTAGVARAEYTLHVLHINDFHSRMEPINAFDSTCDAETEAKGECFGGVARLATKINELRKELEDKGENVIVLDAGDQYQGSLFYTTYKGKDTVEFMNDIGFDAMTVGNHEFDDGPEGLKVLLDGAKFPVVSGNLDLSQSNVLKDKVKDTLTLDVGGEKIGIVSALAMDTPETASPGPNVIFQDDMESLKGDVQALTDAGVNKIIALTHTGYVRDQQFAAEVPGLDAVVGGHSHTLLGDMEGAAGPYPTMVKGADGVDVPVATAYSYSKYLGHLILTFDDSGKLIKTEGAPILLDSSVTPDPKIAARVKEMAAPIEELKQKQVAEIAAPIDGARENCRQKECEMGNAVADAMLARVKDQGMTIAIENGGGLRASIDQGPVTMGEVLSVLPFQNTLSTFEATGATIVKALENGASQYEEQAGRFAQVAGLKYTVDPAAPVDSRISDVMVREGDGWVPIDRAKTYGVVTNNYVRNGGDGFKVFETEGKNAYDFGPDLADVLADYLAKAGPNWKPVIDGRITVK</sequence>
<feature type="domain" description="5'-Nucleotidase C-terminal" evidence="5">
    <location>
        <begin position="339"/>
        <end position="494"/>
    </location>
</feature>
<comment type="caution">
    <text evidence="6">The sequence shown here is derived from an EMBL/GenBank/DDBJ whole genome shotgun (WGS) entry which is preliminary data.</text>
</comment>
<dbReference type="InterPro" id="IPR004843">
    <property type="entry name" value="Calcineurin-like_PHP"/>
</dbReference>
<evidence type="ECO:0000256" key="1">
    <source>
        <dbReference type="ARBA" id="ARBA00006654"/>
    </source>
</evidence>
<dbReference type="InterPro" id="IPR008334">
    <property type="entry name" value="5'-Nucleotdase_C"/>
</dbReference>
<dbReference type="CDD" id="cd07409">
    <property type="entry name" value="MPP_CD73_N"/>
    <property type="match status" value="1"/>
</dbReference>
<evidence type="ECO:0000313" key="7">
    <source>
        <dbReference type="Proteomes" id="UP001597213"/>
    </source>
</evidence>
<accession>A0ABW4RB94</accession>
<feature type="signal peptide" evidence="3">
    <location>
        <begin position="1"/>
        <end position="21"/>
    </location>
</feature>
<feature type="domain" description="Calcineurin-like phosphoesterase" evidence="4">
    <location>
        <begin position="26"/>
        <end position="247"/>
    </location>
</feature>
<keyword evidence="3" id="KW-0378">Hydrolase</keyword>
<dbReference type="SUPFAM" id="SSF56300">
    <property type="entry name" value="Metallo-dependent phosphatases"/>
    <property type="match status" value="1"/>
</dbReference>
<comment type="similarity">
    <text evidence="1 3">Belongs to the 5'-nucleotidase family.</text>
</comment>
<dbReference type="Pfam" id="PF00149">
    <property type="entry name" value="Metallophos"/>
    <property type="match status" value="1"/>
</dbReference>
<feature type="chain" id="PRO_5045004123" evidence="3">
    <location>
        <begin position="22"/>
        <end position="533"/>
    </location>
</feature>
<reference evidence="7" key="1">
    <citation type="journal article" date="2019" name="Int. J. Syst. Evol. Microbiol.">
        <title>The Global Catalogue of Microorganisms (GCM) 10K type strain sequencing project: providing services to taxonomists for standard genome sequencing and annotation.</title>
        <authorList>
            <consortium name="The Broad Institute Genomics Platform"/>
            <consortium name="The Broad Institute Genome Sequencing Center for Infectious Disease"/>
            <person name="Wu L."/>
            <person name="Ma J."/>
        </authorList>
    </citation>
    <scope>NUCLEOTIDE SEQUENCE [LARGE SCALE GENOMIC DNA]</scope>
    <source>
        <strain evidence="7">CCUG 56029</strain>
    </source>
</reference>
<keyword evidence="7" id="KW-1185">Reference proteome</keyword>
<keyword evidence="3" id="KW-0547">Nucleotide-binding</keyword>
<evidence type="ECO:0000259" key="5">
    <source>
        <dbReference type="Pfam" id="PF02872"/>
    </source>
</evidence>
<gene>
    <name evidence="6" type="ORF">ACFSCT_16460</name>
</gene>
<dbReference type="Pfam" id="PF02872">
    <property type="entry name" value="5_nucleotid_C"/>
    <property type="match status" value="1"/>
</dbReference>
<dbReference type="PROSITE" id="PS00786">
    <property type="entry name" value="5_NUCLEOTIDASE_2"/>
    <property type="match status" value="1"/>
</dbReference>
<keyword evidence="2 3" id="KW-0732">Signal</keyword>
<evidence type="ECO:0000259" key="4">
    <source>
        <dbReference type="Pfam" id="PF00149"/>
    </source>
</evidence>
<evidence type="ECO:0000256" key="2">
    <source>
        <dbReference type="ARBA" id="ARBA00022729"/>
    </source>
</evidence>
<protein>
    <submittedName>
        <fullName evidence="6">Bifunctional metallophosphatase/5'-nucleotidase</fullName>
    </submittedName>
</protein>
<dbReference type="Proteomes" id="UP001597213">
    <property type="component" value="Unassembled WGS sequence"/>
</dbReference>
<dbReference type="RefSeq" id="WP_379144733.1">
    <property type="nucleotide sequence ID" value="NZ_JBHUEN010000046.1"/>
</dbReference>
<dbReference type="PROSITE" id="PS00785">
    <property type="entry name" value="5_NUCLEOTIDASE_1"/>
    <property type="match status" value="1"/>
</dbReference>
<dbReference type="InterPro" id="IPR029052">
    <property type="entry name" value="Metallo-depent_PP-like"/>
</dbReference>
<dbReference type="Gene3D" id="3.60.21.10">
    <property type="match status" value="1"/>
</dbReference>
<name>A0ABW4RB94_9RHOB</name>
<dbReference type="InterPro" id="IPR006146">
    <property type="entry name" value="5'-Nucleotdase_CS"/>
</dbReference>
<proteinExistence type="inferred from homology"/>
<dbReference type="PANTHER" id="PTHR11575">
    <property type="entry name" value="5'-NUCLEOTIDASE-RELATED"/>
    <property type="match status" value="1"/>
</dbReference>
<organism evidence="6 7">
    <name type="scientific">Paracoccus pacificus</name>
    <dbReference type="NCBI Taxonomy" id="1463598"/>
    <lineage>
        <taxon>Bacteria</taxon>
        <taxon>Pseudomonadati</taxon>
        <taxon>Pseudomonadota</taxon>
        <taxon>Alphaproteobacteria</taxon>
        <taxon>Rhodobacterales</taxon>
        <taxon>Paracoccaceae</taxon>
        <taxon>Paracoccus</taxon>
    </lineage>
</organism>